<dbReference type="PANTHER" id="PTHR35279">
    <property type="match status" value="1"/>
</dbReference>
<reference evidence="1" key="1">
    <citation type="journal article" date="2020" name="Nature">
        <title>Giant virus diversity and host interactions through global metagenomics.</title>
        <authorList>
            <person name="Schulz F."/>
            <person name="Roux S."/>
            <person name="Paez-Espino D."/>
            <person name="Jungbluth S."/>
            <person name="Walsh D.A."/>
            <person name="Denef V.J."/>
            <person name="McMahon K.D."/>
            <person name="Konstantinidis K.T."/>
            <person name="Eloe-Fadrosh E.A."/>
            <person name="Kyrpides N.C."/>
            <person name="Woyke T."/>
        </authorList>
    </citation>
    <scope>NUCLEOTIDE SEQUENCE</scope>
    <source>
        <strain evidence="1">GVMAG-S-1040241-154</strain>
    </source>
</reference>
<dbReference type="InterPro" id="IPR023296">
    <property type="entry name" value="Glyco_hydro_beta-prop_sf"/>
</dbReference>
<proteinExistence type="predicted"/>
<sequence length="385" mass="44368">MKYFYLLIFFNLTYGFNLINLKSSLHNHYKNIQGRVLFPGMNGDKWWDSYMVSCPVVLPPNKKNNKWLMYYYGRDGVKWNKNITADKYLPTGYIGLAISDNGLNWSKVNGNYYKGSVMEPDNFNNSYENIHIGVSDVIYDNNKYIMHYFGSNNEKILNKTGLKMRCLVAKSKNGIDWYKFRKPSVDIGNKNEWDNLFTGFPRINKIETDNNNSKWLITYHSLTLKNNIPNFMIGAALSDNKYGNKITKKGVILKPGDKNTWDNGGVGPRHIININNTMYMFYSSEGNIFSKYAIGLAYSKDKGETWHKLRFKNKKDPGGPIFEARYNNLDAWDNYGVACPFVLKKPDGNLRMYYLGIGTTYNDTLTGAIGCVECVNNDLTKWVRV</sequence>
<name>A0A6C0JN12_9ZZZZ</name>
<dbReference type="AlphaFoldDB" id="A0A6C0JN12"/>
<dbReference type="EMBL" id="MN740684">
    <property type="protein sequence ID" value="QHU07165.1"/>
    <property type="molecule type" value="Genomic_DNA"/>
</dbReference>
<dbReference type="Gene3D" id="2.115.10.20">
    <property type="entry name" value="Glycosyl hydrolase domain, family 43"/>
    <property type="match status" value="2"/>
</dbReference>
<dbReference type="SUPFAM" id="SSF75005">
    <property type="entry name" value="Arabinanase/levansucrase/invertase"/>
    <property type="match status" value="2"/>
</dbReference>
<accession>A0A6C0JN12</accession>
<evidence type="ECO:0008006" key="2">
    <source>
        <dbReference type="Google" id="ProtNLM"/>
    </source>
</evidence>
<organism evidence="1">
    <name type="scientific">viral metagenome</name>
    <dbReference type="NCBI Taxonomy" id="1070528"/>
    <lineage>
        <taxon>unclassified sequences</taxon>
        <taxon>metagenomes</taxon>
        <taxon>organismal metagenomes</taxon>
    </lineage>
</organism>
<evidence type="ECO:0000313" key="1">
    <source>
        <dbReference type="EMBL" id="QHU07165.1"/>
    </source>
</evidence>
<protein>
    <recommendedName>
        <fullName evidence="2">Glycosyl hydrolase family 32 N-terminal domain-containing protein</fullName>
    </recommendedName>
</protein>
<dbReference type="PANTHER" id="PTHR35279:SF4">
    <property type="entry name" value="GLYCOSYL HYDROLASE FAMILY 32 N-TERMINAL DOMAIN-CONTAINING PROTEIN"/>
    <property type="match status" value="1"/>
</dbReference>